<accession>A0AAN9T547</accession>
<keyword evidence="4" id="KW-1185">Reference proteome</keyword>
<evidence type="ECO:0000313" key="3">
    <source>
        <dbReference type="EMBL" id="KAK7574127.1"/>
    </source>
</evidence>
<feature type="region of interest" description="Disordered" evidence="1">
    <location>
        <begin position="255"/>
        <end position="274"/>
    </location>
</feature>
<feature type="compositionally biased region" description="Basic and acidic residues" evidence="1">
    <location>
        <begin position="347"/>
        <end position="361"/>
    </location>
</feature>
<evidence type="ECO:0000256" key="1">
    <source>
        <dbReference type="SAM" id="MobiDB-lite"/>
    </source>
</evidence>
<feature type="compositionally biased region" description="Acidic residues" evidence="1">
    <location>
        <begin position="234"/>
        <end position="244"/>
    </location>
</feature>
<feature type="region of interest" description="Disordered" evidence="1">
    <location>
        <begin position="134"/>
        <end position="190"/>
    </location>
</feature>
<dbReference type="EMBL" id="JBBCAQ010000037">
    <property type="protein sequence ID" value="KAK7574127.1"/>
    <property type="molecule type" value="Genomic_DNA"/>
</dbReference>
<feature type="compositionally biased region" description="Polar residues" evidence="1">
    <location>
        <begin position="292"/>
        <end position="325"/>
    </location>
</feature>
<feature type="compositionally biased region" description="Polar residues" evidence="1">
    <location>
        <begin position="172"/>
        <end position="190"/>
    </location>
</feature>
<keyword evidence="2" id="KW-0472">Membrane</keyword>
<dbReference type="AlphaFoldDB" id="A0AAN9T547"/>
<keyword evidence="2" id="KW-0812">Transmembrane</keyword>
<organism evidence="3 4">
    <name type="scientific">Parthenolecanium corni</name>
    <dbReference type="NCBI Taxonomy" id="536013"/>
    <lineage>
        <taxon>Eukaryota</taxon>
        <taxon>Metazoa</taxon>
        <taxon>Ecdysozoa</taxon>
        <taxon>Arthropoda</taxon>
        <taxon>Hexapoda</taxon>
        <taxon>Insecta</taxon>
        <taxon>Pterygota</taxon>
        <taxon>Neoptera</taxon>
        <taxon>Paraneoptera</taxon>
        <taxon>Hemiptera</taxon>
        <taxon>Sternorrhyncha</taxon>
        <taxon>Coccoidea</taxon>
        <taxon>Coccidae</taxon>
        <taxon>Parthenolecanium</taxon>
    </lineage>
</organism>
<sequence>MSAVRREFINLNVNGHHLKSVPDVNCVNGGVGGGGAQKEKRNWETIFLFSVILLQTICTVVGFIVFAYFVDQKFENERMIISSKIFFLNSEIELLKKNISMKQNRSMPRGGMMPPIHGKAEVMKVVTVETVEEWPEMENLRNEQEYDESEEEDEYDEEPQTGDNAEIRIDSNRSSAPTSPNSDISPLRDQASQNRIDLQRTQEKKQQLLANLTAKNTSRQLDLPKTQNPLVELNDNEESDEEHEELSQTADNAEINLSGNKSPIPTNLTSNESLPHDQETLNRLLLHRNLQKQQSQATNVSTRNISGQLGSSQTRTKSINLNQNEQNDETLRQPVVKTKHIPIKDSEMLQRNTNREHDSAHPKPRIARSVPEKRHVNPVQDSGQPRLNAITPTPFHLTMDR</sequence>
<keyword evidence="2" id="KW-1133">Transmembrane helix</keyword>
<comment type="caution">
    <text evidence="3">The sequence shown here is derived from an EMBL/GenBank/DDBJ whole genome shotgun (WGS) entry which is preliminary data.</text>
</comment>
<proteinExistence type="predicted"/>
<feature type="region of interest" description="Disordered" evidence="1">
    <location>
        <begin position="347"/>
        <end position="401"/>
    </location>
</feature>
<gene>
    <name evidence="3" type="ORF">V9T40_011318</name>
</gene>
<dbReference type="Proteomes" id="UP001367676">
    <property type="component" value="Unassembled WGS sequence"/>
</dbReference>
<feature type="compositionally biased region" description="Polar residues" evidence="1">
    <location>
        <begin position="213"/>
        <end position="229"/>
    </location>
</feature>
<feature type="region of interest" description="Disordered" evidence="1">
    <location>
        <begin position="292"/>
        <end position="335"/>
    </location>
</feature>
<reference evidence="3 4" key="1">
    <citation type="submission" date="2024-03" db="EMBL/GenBank/DDBJ databases">
        <title>Adaptation during the transition from Ophiocordyceps entomopathogen to insect associate is accompanied by gene loss and intensified selection.</title>
        <authorList>
            <person name="Ward C.M."/>
            <person name="Onetto C.A."/>
            <person name="Borneman A.R."/>
        </authorList>
    </citation>
    <scope>NUCLEOTIDE SEQUENCE [LARGE SCALE GENOMIC DNA]</scope>
    <source>
        <strain evidence="3">AWRI1</strain>
        <tissue evidence="3">Single Adult Female</tissue>
    </source>
</reference>
<protein>
    <submittedName>
        <fullName evidence="3">Uncharacterized protein</fullName>
    </submittedName>
</protein>
<evidence type="ECO:0000256" key="2">
    <source>
        <dbReference type="SAM" id="Phobius"/>
    </source>
</evidence>
<feature type="compositionally biased region" description="Acidic residues" evidence="1">
    <location>
        <begin position="145"/>
        <end position="160"/>
    </location>
</feature>
<name>A0AAN9T547_9HEMI</name>
<evidence type="ECO:0000313" key="4">
    <source>
        <dbReference type="Proteomes" id="UP001367676"/>
    </source>
</evidence>
<feature type="compositionally biased region" description="Polar residues" evidence="1">
    <location>
        <begin position="255"/>
        <end position="273"/>
    </location>
</feature>
<feature type="region of interest" description="Disordered" evidence="1">
    <location>
        <begin position="213"/>
        <end position="248"/>
    </location>
</feature>
<feature type="transmembrane region" description="Helical" evidence="2">
    <location>
        <begin position="46"/>
        <end position="70"/>
    </location>
</feature>